<gene>
    <name evidence="2" type="ORF">FAZ15_15490</name>
</gene>
<keyword evidence="1" id="KW-1133">Transmembrane helix</keyword>
<comment type="caution">
    <text evidence="2">The sequence shown here is derived from an EMBL/GenBank/DDBJ whole genome shotgun (WGS) entry which is preliminary data.</text>
</comment>
<sequence length="48" mass="5267">METIQYIIIALIFIAAVLYVVKRFIPSKNQQGGCGKGCGCDFDKAKQS</sequence>
<dbReference type="Pfam" id="PF12669">
    <property type="entry name" value="FeoB_associated"/>
    <property type="match status" value="1"/>
</dbReference>
<dbReference type="AlphaFoldDB" id="A0A4U0NKM5"/>
<organism evidence="2 3">
    <name type="scientific">Sphingobacterium olei</name>
    <dbReference type="NCBI Taxonomy" id="2571155"/>
    <lineage>
        <taxon>Bacteria</taxon>
        <taxon>Pseudomonadati</taxon>
        <taxon>Bacteroidota</taxon>
        <taxon>Sphingobacteriia</taxon>
        <taxon>Sphingobacteriales</taxon>
        <taxon>Sphingobacteriaceae</taxon>
        <taxon>Sphingobacterium</taxon>
    </lineage>
</organism>
<evidence type="ECO:0000313" key="3">
    <source>
        <dbReference type="Proteomes" id="UP000306808"/>
    </source>
</evidence>
<dbReference type="RefSeq" id="WP_136902225.1">
    <property type="nucleotide sequence ID" value="NZ_SUME01000006.1"/>
</dbReference>
<keyword evidence="1" id="KW-0812">Transmembrane</keyword>
<keyword evidence="3" id="KW-1185">Reference proteome</keyword>
<evidence type="ECO:0000313" key="2">
    <source>
        <dbReference type="EMBL" id="TJZ54866.1"/>
    </source>
</evidence>
<accession>A0A4U0NKM5</accession>
<reference evidence="2 3" key="1">
    <citation type="submission" date="2019-04" db="EMBL/GenBank/DDBJ databases">
        <title>Sphingobacterium olei sp. nov., isolated from oil-contaminated soil.</title>
        <authorList>
            <person name="Liu B."/>
        </authorList>
    </citation>
    <scope>NUCLEOTIDE SEQUENCE [LARGE SCALE GENOMIC DNA]</scope>
    <source>
        <strain evidence="2 3">HAL-9</strain>
    </source>
</reference>
<name>A0A4U0NKM5_9SPHI</name>
<protein>
    <submittedName>
        <fullName evidence="2">FeoB-associated Cys-rich membrane protein</fullName>
    </submittedName>
</protein>
<evidence type="ECO:0000256" key="1">
    <source>
        <dbReference type="SAM" id="Phobius"/>
    </source>
</evidence>
<feature type="transmembrane region" description="Helical" evidence="1">
    <location>
        <begin position="6"/>
        <end position="21"/>
    </location>
</feature>
<proteinExistence type="predicted"/>
<dbReference type="EMBL" id="SUME01000006">
    <property type="protein sequence ID" value="TJZ54866.1"/>
    <property type="molecule type" value="Genomic_DNA"/>
</dbReference>
<dbReference type="Proteomes" id="UP000306808">
    <property type="component" value="Unassembled WGS sequence"/>
</dbReference>
<keyword evidence="1" id="KW-0472">Membrane</keyword>